<dbReference type="EMBL" id="QNRQ01000007">
    <property type="protein sequence ID" value="RBP38318.1"/>
    <property type="molecule type" value="Genomic_DNA"/>
</dbReference>
<dbReference type="SMART" id="SM00347">
    <property type="entry name" value="HTH_MARR"/>
    <property type="match status" value="1"/>
</dbReference>
<gene>
    <name evidence="5" type="ORF">DFR37_10782</name>
</gene>
<keyword evidence="1" id="KW-0805">Transcription regulation</keyword>
<dbReference type="InterPro" id="IPR036388">
    <property type="entry name" value="WH-like_DNA-bd_sf"/>
</dbReference>
<evidence type="ECO:0000313" key="5">
    <source>
        <dbReference type="EMBL" id="RBP38318.1"/>
    </source>
</evidence>
<dbReference type="GO" id="GO:0003677">
    <property type="term" value="F:DNA binding"/>
    <property type="evidence" value="ECO:0007669"/>
    <property type="project" value="UniProtKB-KW"/>
</dbReference>
<evidence type="ECO:0000256" key="1">
    <source>
        <dbReference type="ARBA" id="ARBA00023015"/>
    </source>
</evidence>
<protein>
    <submittedName>
        <fullName evidence="5">DNA-binding MarR family transcriptional regulator</fullName>
    </submittedName>
</protein>
<dbReference type="Proteomes" id="UP000253628">
    <property type="component" value="Unassembled WGS sequence"/>
</dbReference>
<evidence type="ECO:0000313" key="6">
    <source>
        <dbReference type="Proteomes" id="UP000253628"/>
    </source>
</evidence>
<dbReference type="InterPro" id="IPR036390">
    <property type="entry name" value="WH_DNA-bd_sf"/>
</dbReference>
<keyword evidence="6" id="KW-1185">Reference proteome</keyword>
<dbReference type="AlphaFoldDB" id="A0A366HAX0"/>
<dbReference type="SUPFAM" id="SSF46785">
    <property type="entry name" value="Winged helix' DNA-binding domain"/>
    <property type="match status" value="1"/>
</dbReference>
<dbReference type="PANTHER" id="PTHR42756">
    <property type="entry name" value="TRANSCRIPTIONAL REGULATOR, MARR"/>
    <property type="match status" value="1"/>
</dbReference>
<name>A0A366HAX0_9BURK</name>
<accession>A0A366HAX0</accession>
<keyword evidence="3" id="KW-0804">Transcription</keyword>
<organism evidence="5 6">
    <name type="scientific">Eoetvoesiella caeni</name>
    <dbReference type="NCBI Taxonomy" id="645616"/>
    <lineage>
        <taxon>Bacteria</taxon>
        <taxon>Pseudomonadati</taxon>
        <taxon>Pseudomonadota</taxon>
        <taxon>Betaproteobacteria</taxon>
        <taxon>Burkholderiales</taxon>
        <taxon>Alcaligenaceae</taxon>
        <taxon>Eoetvoesiella</taxon>
    </lineage>
</organism>
<proteinExistence type="predicted"/>
<dbReference type="GO" id="GO:0003700">
    <property type="term" value="F:DNA-binding transcription factor activity"/>
    <property type="evidence" value="ECO:0007669"/>
    <property type="project" value="InterPro"/>
</dbReference>
<keyword evidence="2 5" id="KW-0238">DNA-binding</keyword>
<evidence type="ECO:0000256" key="2">
    <source>
        <dbReference type="ARBA" id="ARBA00023125"/>
    </source>
</evidence>
<reference evidence="5 6" key="1">
    <citation type="submission" date="2018-06" db="EMBL/GenBank/DDBJ databases">
        <title>Genomic Encyclopedia of Type Strains, Phase IV (KMG-IV): sequencing the most valuable type-strain genomes for metagenomic binning, comparative biology and taxonomic classification.</title>
        <authorList>
            <person name="Goeker M."/>
        </authorList>
    </citation>
    <scope>NUCLEOTIDE SEQUENCE [LARGE SCALE GENOMIC DNA]</scope>
    <source>
        <strain evidence="5 6">DSM 25520</strain>
    </source>
</reference>
<dbReference type="Gene3D" id="1.10.10.10">
    <property type="entry name" value="Winged helix-like DNA-binding domain superfamily/Winged helix DNA-binding domain"/>
    <property type="match status" value="1"/>
</dbReference>
<evidence type="ECO:0000259" key="4">
    <source>
        <dbReference type="PROSITE" id="PS50995"/>
    </source>
</evidence>
<dbReference type="PANTHER" id="PTHR42756:SF1">
    <property type="entry name" value="TRANSCRIPTIONAL REPRESSOR OF EMRAB OPERON"/>
    <property type="match status" value="1"/>
</dbReference>
<dbReference type="Pfam" id="PF12802">
    <property type="entry name" value="MarR_2"/>
    <property type="match status" value="1"/>
</dbReference>
<evidence type="ECO:0000256" key="3">
    <source>
        <dbReference type="ARBA" id="ARBA00023163"/>
    </source>
</evidence>
<dbReference type="RefSeq" id="WP_113933881.1">
    <property type="nucleotide sequence ID" value="NZ_JACCEU010000008.1"/>
</dbReference>
<dbReference type="InterPro" id="IPR000835">
    <property type="entry name" value="HTH_MarR-typ"/>
</dbReference>
<feature type="domain" description="HTH marR-type" evidence="4">
    <location>
        <begin position="16"/>
        <end position="149"/>
    </location>
</feature>
<comment type="caution">
    <text evidence="5">The sequence shown here is derived from an EMBL/GenBank/DDBJ whole genome shotgun (WGS) entry which is preliminary data.</text>
</comment>
<dbReference type="OrthoDB" id="9180155at2"/>
<sequence length="165" mass="18387">MAETTNETQSRRSEYANYLTFKLDLLKAEMLGDANELYRREVGLDVRSLRLLRAICDNPGVTATGLREMTLVEKTAISKVLAELLALKLIRRSPHRSDARLLQLWPTPRGKKLRATSDVIGHALESSMLSVLTQAEQDHLNLLLDKLTDKLLANGGKPAARVKSP</sequence>
<dbReference type="PROSITE" id="PS50995">
    <property type="entry name" value="HTH_MARR_2"/>
    <property type="match status" value="1"/>
</dbReference>